<dbReference type="InterPro" id="IPR036388">
    <property type="entry name" value="WH-like_DNA-bd_sf"/>
</dbReference>
<dbReference type="Proteomes" id="UP000537188">
    <property type="component" value="Unassembled WGS sequence"/>
</dbReference>
<accession>A0A7Y8FE99</accession>
<keyword evidence="4" id="KW-0804">Transcription</keyword>
<dbReference type="RefSeq" id="WP_177115131.1">
    <property type="nucleotide sequence ID" value="NZ_JACARF010000023.1"/>
</dbReference>
<dbReference type="FunFam" id="1.10.10.10:FF:000001">
    <property type="entry name" value="LysR family transcriptional regulator"/>
    <property type="match status" value="1"/>
</dbReference>
<dbReference type="PRINTS" id="PR00039">
    <property type="entry name" value="HTHLYSR"/>
</dbReference>
<evidence type="ECO:0000256" key="4">
    <source>
        <dbReference type="ARBA" id="ARBA00023163"/>
    </source>
</evidence>
<proteinExistence type="inferred from homology"/>
<evidence type="ECO:0000313" key="7">
    <source>
        <dbReference type="Proteomes" id="UP000537188"/>
    </source>
</evidence>
<dbReference type="Gene3D" id="1.10.10.10">
    <property type="entry name" value="Winged helix-like DNA-binding domain superfamily/Winged helix DNA-binding domain"/>
    <property type="match status" value="1"/>
</dbReference>
<evidence type="ECO:0000313" key="6">
    <source>
        <dbReference type="EMBL" id="NWE77776.1"/>
    </source>
</evidence>
<dbReference type="SUPFAM" id="SSF46785">
    <property type="entry name" value="Winged helix' DNA-binding domain"/>
    <property type="match status" value="1"/>
</dbReference>
<comment type="caution">
    <text evidence="6">The sequence shown here is derived from an EMBL/GenBank/DDBJ whole genome shotgun (WGS) entry which is preliminary data.</text>
</comment>
<dbReference type="Pfam" id="PF03466">
    <property type="entry name" value="LysR_substrate"/>
    <property type="match status" value="1"/>
</dbReference>
<organism evidence="6 7">
    <name type="scientific">Pseudomonas yamanorum</name>
    <dbReference type="NCBI Taxonomy" id="515393"/>
    <lineage>
        <taxon>Bacteria</taxon>
        <taxon>Pseudomonadati</taxon>
        <taxon>Pseudomonadota</taxon>
        <taxon>Gammaproteobacteria</taxon>
        <taxon>Pseudomonadales</taxon>
        <taxon>Pseudomonadaceae</taxon>
        <taxon>Pseudomonas</taxon>
    </lineage>
</organism>
<reference evidence="6 7" key="1">
    <citation type="submission" date="2020-04" db="EMBL/GenBank/DDBJ databases">
        <title>Molecular characterization of pseudomonads from Agaricus bisporus reveal novel blotch 2 pathogens in Western Europe.</title>
        <authorList>
            <person name="Taparia T."/>
            <person name="Krijger M."/>
            <person name="Haynes E."/>
            <person name="Elpinstone J.G."/>
            <person name="Noble R."/>
            <person name="Van Der Wolf J."/>
        </authorList>
    </citation>
    <scope>NUCLEOTIDE SEQUENCE [LARGE SCALE GENOMIC DNA]</scope>
    <source>
        <strain evidence="6 7">IPO3781</strain>
    </source>
</reference>
<dbReference type="AlphaFoldDB" id="A0A7Y8FE99"/>
<dbReference type="Gene3D" id="3.40.190.10">
    <property type="entry name" value="Periplasmic binding protein-like II"/>
    <property type="match status" value="2"/>
</dbReference>
<dbReference type="CDD" id="cd08445">
    <property type="entry name" value="PBP2_BenM_CatM_CatR"/>
    <property type="match status" value="1"/>
</dbReference>
<evidence type="ECO:0000259" key="5">
    <source>
        <dbReference type="PROSITE" id="PS50931"/>
    </source>
</evidence>
<dbReference type="Pfam" id="PF00126">
    <property type="entry name" value="HTH_1"/>
    <property type="match status" value="1"/>
</dbReference>
<dbReference type="GO" id="GO:0032993">
    <property type="term" value="C:protein-DNA complex"/>
    <property type="evidence" value="ECO:0007669"/>
    <property type="project" value="TreeGrafter"/>
</dbReference>
<dbReference type="GO" id="GO:0003700">
    <property type="term" value="F:DNA-binding transcription factor activity"/>
    <property type="evidence" value="ECO:0007669"/>
    <property type="project" value="InterPro"/>
</dbReference>
<comment type="similarity">
    <text evidence="1">Belongs to the LysR transcriptional regulatory family.</text>
</comment>
<dbReference type="InterPro" id="IPR000847">
    <property type="entry name" value="LysR_HTH_N"/>
</dbReference>
<dbReference type="SUPFAM" id="SSF53850">
    <property type="entry name" value="Periplasmic binding protein-like II"/>
    <property type="match status" value="1"/>
</dbReference>
<dbReference type="PANTHER" id="PTHR30346:SF17">
    <property type="entry name" value="LYSR FAMILY TRANSCRIPTIONAL REGULATOR"/>
    <property type="match status" value="1"/>
</dbReference>
<sequence>MELRQLKRFIAVAQTKNFTRAAELLHLAQPSLSKQILLLEEELGFALFKRGTRPVQLTEAGRRFYEDSMTVIGRVEQMAQNARRVALGDRENLTIGFVASALYAALPTVIRRLRRVRPDLDFKWIEMTSGEQVIALKEGKIDVGFGRVYTETSEIFRVVLREERLLGAFPATFALAAETSPISLSEFGDLPVIVYPAHIHPSFADQVINLLRAHGSVAAQIHAVGDLQTALGLASAESGYCIIPASARHLRTDLVYRLISEPEAVSPLIMSYRPEDESGIVETIKQLTRELYSEGPSWLEAEYNKISKF</sequence>
<dbReference type="GO" id="GO:0003677">
    <property type="term" value="F:DNA binding"/>
    <property type="evidence" value="ECO:0007669"/>
    <property type="project" value="UniProtKB-KW"/>
</dbReference>
<keyword evidence="2" id="KW-0805">Transcription regulation</keyword>
<evidence type="ECO:0000256" key="1">
    <source>
        <dbReference type="ARBA" id="ARBA00009437"/>
    </source>
</evidence>
<gene>
    <name evidence="6" type="ORF">HX828_19590</name>
</gene>
<dbReference type="PROSITE" id="PS50931">
    <property type="entry name" value="HTH_LYSR"/>
    <property type="match status" value="1"/>
</dbReference>
<name>A0A7Y8FE99_9PSED</name>
<evidence type="ECO:0000256" key="2">
    <source>
        <dbReference type="ARBA" id="ARBA00023015"/>
    </source>
</evidence>
<feature type="domain" description="HTH lysR-type" evidence="5">
    <location>
        <begin position="1"/>
        <end position="58"/>
    </location>
</feature>
<protein>
    <submittedName>
        <fullName evidence="6">LysR family transcriptional regulator</fullName>
    </submittedName>
</protein>
<evidence type="ECO:0000256" key="3">
    <source>
        <dbReference type="ARBA" id="ARBA00023125"/>
    </source>
</evidence>
<dbReference type="InterPro" id="IPR005119">
    <property type="entry name" value="LysR_subst-bd"/>
</dbReference>
<keyword evidence="3" id="KW-0238">DNA-binding</keyword>
<dbReference type="InterPro" id="IPR036390">
    <property type="entry name" value="WH_DNA-bd_sf"/>
</dbReference>
<dbReference type="EMBL" id="JACARF010000023">
    <property type="protein sequence ID" value="NWE77776.1"/>
    <property type="molecule type" value="Genomic_DNA"/>
</dbReference>
<dbReference type="PANTHER" id="PTHR30346">
    <property type="entry name" value="TRANSCRIPTIONAL DUAL REGULATOR HCAR-RELATED"/>
    <property type="match status" value="1"/>
</dbReference>